<dbReference type="SUPFAM" id="SSF48371">
    <property type="entry name" value="ARM repeat"/>
    <property type="match status" value="1"/>
</dbReference>
<comment type="caution">
    <text evidence="2">The sequence shown here is derived from an EMBL/GenBank/DDBJ whole genome shotgun (WGS) entry which is preliminary data.</text>
</comment>
<feature type="transmembrane region" description="Helical" evidence="1">
    <location>
        <begin position="515"/>
        <end position="548"/>
    </location>
</feature>
<evidence type="ECO:0000256" key="1">
    <source>
        <dbReference type="SAM" id="Phobius"/>
    </source>
</evidence>
<gene>
    <name evidence="2" type="ORF">ACFSL4_17790</name>
</gene>
<keyword evidence="1" id="KW-0812">Transmembrane</keyword>
<evidence type="ECO:0000313" key="3">
    <source>
        <dbReference type="Proteomes" id="UP001597261"/>
    </source>
</evidence>
<evidence type="ECO:0000313" key="2">
    <source>
        <dbReference type="EMBL" id="MFD1659997.1"/>
    </source>
</evidence>
<protein>
    <recommendedName>
        <fullName evidence="4">Phage tail protein</fullName>
    </recommendedName>
</protein>
<proteinExistence type="predicted"/>
<keyword evidence="3" id="KW-1185">Reference proteome</keyword>
<accession>A0ABW4ITC5</accession>
<keyword evidence="1" id="KW-1133">Transmembrane helix</keyword>
<dbReference type="RefSeq" id="WP_381083674.1">
    <property type="nucleotide sequence ID" value="NZ_JBHUDX010000048.1"/>
</dbReference>
<evidence type="ECO:0008006" key="4">
    <source>
        <dbReference type="Google" id="ProtNLM"/>
    </source>
</evidence>
<feature type="transmembrane region" description="Helical" evidence="1">
    <location>
        <begin position="446"/>
        <end position="468"/>
    </location>
</feature>
<dbReference type="EMBL" id="JBHUDX010000048">
    <property type="protein sequence ID" value="MFD1659997.1"/>
    <property type="molecule type" value="Genomic_DNA"/>
</dbReference>
<organism evidence="2 3">
    <name type="scientific">Streptomyces caeni</name>
    <dbReference type="NCBI Taxonomy" id="2307231"/>
    <lineage>
        <taxon>Bacteria</taxon>
        <taxon>Bacillati</taxon>
        <taxon>Actinomycetota</taxon>
        <taxon>Actinomycetes</taxon>
        <taxon>Kitasatosporales</taxon>
        <taxon>Streptomycetaceae</taxon>
        <taxon>Streptomyces</taxon>
    </lineage>
</organism>
<name>A0ABW4ITC5_9ACTN</name>
<dbReference type="InterPro" id="IPR016024">
    <property type="entry name" value="ARM-type_fold"/>
</dbReference>
<feature type="transmembrane region" description="Helical" evidence="1">
    <location>
        <begin position="569"/>
        <end position="593"/>
    </location>
</feature>
<reference evidence="3" key="1">
    <citation type="journal article" date="2019" name="Int. J. Syst. Evol. Microbiol.">
        <title>The Global Catalogue of Microorganisms (GCM) 10K type strain sequencing project: providing services to taxonomists for standard genome sequencing and annotation.</title>
        <authorList>
            <consortium name="The Broad Institute Genomics Platform"/>
            <consortium name="The Broad Institute Genome Sequencing Center for Infectious Disease"/>
            <person name="Wu L."/>
            <person name="Ma J."/>
        </authorList>
    </citation>
    <scope>NUCLEOTIDE SEQUENCE [LARGE SCALE GENOMIC DNA]</scope>
    <source>
        <strain evidence="3">CGMCC 1.12470</strain>
    </source>
</reference>
<dbReference type="Gene3D" id="1.25.10.10">
    <property type="entry name" value="Leucine-rich Repeat Variant"/>
    <property type="match status" value="1"/>
</dbReference>
<sequence>MALRIGELVGLIRADDSGMRRGITDAELRMRGLQRDMDGRLRDLRGRFTSESRLLGRVLGDGVGRGGDRARLSLGRIAGMARGLGGVAAAVGGIAAKLGSAVPVAAGLAAMLVDIAPAAGVAATGVLAAVSATAALKIGMAGVGDAVKEAFTGDDPKKLAEALEKLSPNARAFVKAMQGLKPQLDALKKSVQDKLFAGLDDQLKRTARTTLPLFRSQLERSAGAMNLMGRGVADAVRDLADSGALGKALTSANKGLVNLSGAPALVVQALGQIGAAAGPAFARLTAGVGDALDKVAGKLNTAFKSGALQDAIETAIGLIGDLADVAGNVGRIIGSVFSAAQVSGGGFVGTLKTITGALADAFASPEIQGGLKALFTTMSTVAQTAAPLLVQALGVIAPVFAALGPPVQTLIKALGDALSPIIDALGPVLATAASAFGTLIEAVAPILPVVGQLVASLLPALTPLLAAVQRMFAQAAPVVMLLVQALAQALAPILAQLPTIVTPIATVFAQLAEQLLPILTQLIIALAPSIASLGQTFATLMVAVAPLIQAVGDLVVRLLQGLMPVIQPLIGLIGTLASILAAGLAAVVTNVVVPVIQGIVSLLSGDFSGAWQHAKDAVNGAKDLIGKAAGKLAELVGKAVGAAVDWLAGLPGRAFSALASLTGYLKSRASDAGGKLVSTIREKMDDAIDWVKGLPGRAVSALGDLGSKLASAGKALIQGFIDGIKSKLSAVGDAVSSVVSKAADFFPHSPAKKGPFSGRGYTSYSGQALIRGFQEGIARQAPALQRQLDGLTSGLHGTLNPAMAPAMAGAGAGAGAGMSRNVTNNYTYNLSHRGITMQQLEALQRRQEAIARVGRPR</sequence>
<dbReference type="InterPro" id="IPR011989">
    <property type="entry name" value="ARM-like"/>
</dbReference>
<keyword evidence="1" id="KW-0472">Membrane</keyword>
<dbReference type="Proteomes" id="UP001597261">
    <property type="component" value="Unassembled WGS sequence"/>
</dbReference>